<evidence type="ECO:0000259" key="11">
    <source>
        <dbReference type="PROSITE" id="PS52015"/>
    </source>
</evidence>
<evidence type="ECO:0000313" key="12">
    <source>
        <dbReference type="EMBL" id="OQP60387.1"/>
    </source>
</evidence>
<dbReference type="NCBIfam" id="TIGR01352">
    <property type="entry name" value="tonB_Cterm"/>
    <property type="match status" value="1"/>
</dbReference>
<feature type="signal peptide" evidence="10">
    <location>
        <begin position="1"/>
        <end position="20"/>
    </location>
</feature>
<dbReference type="PANTHER" id="PTHR33446">
    <property type="entry name" value="PROTEIN TONB-RELATED"/>
    <property type="match status" value="1"/>
</dbReference>
<dbReference type="Pfam" id="PF03544">
    <property type="entry name" value="TonB_C"/>
    <property type="match status" value="1"/>
</dbReference>
<dbReference type="AlphaFoldDB" id="A0A1V9FQ20"/>
<dbReference type="InterPro" id="IPR051045">
    <property type="entry name" value="TonB-dependent_transducer"/>
</dbReference>
<evidence type="ECO:0000256" key="9">
    <source>
        <dbReference type="ARBA" id="ARBA00023136"/>
    </source>
</evidence>
<comment type="caution">
    <text evidence="12">The sequence shown here is derived from an EMBL/GenBank/DDBJ whole genome shotgun (WGS) entry which is preliminary data.</text>
</comment>
<keyword evidence="13" id="KW-1185">Reference proteome</keyword>
<keyword evidence="3" id="KW-0813">Transport</keyword>
<feature type="chain" id="PRO_5013297468" description="TonB C-terminal domain-containing protein" evidence="10">
    <location>
        <begin position="21"/>
        <end position="248"/>
    </location>
</feature>
<protein>
    <recommendedName>
        <fullName evidence="11">TonB C-terminal domain-containing protein</fullName>
    </recommendedName>
</protein>
<feature type="domain" description="TonB C-terminal" evidence="11">
    <location>
        <begin position="155"/>
        <end position="248"/>
    </location>
</feature>
<comment type="subcellular location">
    <subcellularLocation>
        <location evidence="1">Cell inner membrane</location>
        <topology evidence="1">Single-pass membrane protein</topology>
        <orientation evidence="1">Periplasmic side</orientation>
    </subcellularLocation>
</comment>
<evidence type="ECO:0000256" key="3">
    <source>
        <dbReference type="ARBA" id="ARBA00022448"/>
    </source>
</evidence>
<dbReference type="PANTHER" id="PTHR33446:SF2">
    <property type="entry name" value="PROTEIN TONB"/>
    <property type="match status" value="1"/>
</dbReference>
<keyword evidence="10" id="KW-0732">Signal</keyword>
<accession>A0A1V9FQ20</accession>
<keyword evidence="4" id="KW-1003">Cell membrane</keyword>
<dbReference type="Proteomes" id="UP000192796">
    <property type="component" value="Unassembled WGS sequence"/>
</dbReference>
<evidence type="ECO:0000256" key="6">
    <source>
        <dbReference type="ARBA" id="ARBA00022692"/>
    </source>
</evidence>
<dbReference type="InterPro" id="IPR006260">
    <property type="entry name" value="TonB/TolA_C"/>
</dbReference>
<name>A0A1V9FQ20_9BACT</name>
<dbReference type="STRING" id="1703345.A3860_33965"/>
<dbReference type="GO" id="GO:0055085">
    <property type="term" value="P:transmembrane transport"/>
    <property type="evidence" value="ECO:0007669"/>
    <property type="project" value="InterPro"/>
</dbReference>
<dbReference type="InterPro" id="IPR037682">
    <property type="entry name" value="TonB_C"/>
</dbReference>
<evidence type="ECO:0000256" key="2">
    <source>
        <dbReference type="ARBA" id="ARBA00006555"/>
    </source>
</evidence>
<keyword evidence="7" id="KW-0653">Protein transport</keyword>
<keyword evidence="8" id="KW-1133">Transmembrane helix</keyword>
<keyword evidence="9" id="KW-0472">Membrane</keyword>
<dbReference type="SUPFAM" id="SSF82185">
    <property type="entry name" value="Histone H3 K4-specific methyltransferase SET7/9 N-terminal domain"/>
    <property type="match status" value="1"/>
</dbReference>
<proteinExistence type="inferred from homology"/>
<comment type="similarity">
    <text evidence="2">Belongs to the TonB family.</text>
</comment>
<keyword evidence="6" id="KW-0812">Transmembrane</keyword>
<dbReference type="EMBL" id="LVYD01000064">
    <property type="protein sequence ID" value="OQP60387.1"/>
    <property type="molecule type" value="Genomic_DNA"/>
</dbReference>
<evidence type="ECO:0000256" key="7">
    <source>
        <dbReference type="ARBA" id="ARBA00022927"/>
    </source>
</evidence>
<keyword evidence="5" id="KW-0997">Cell inner membrane</keyword>
<sequence>MKLSLTPLLILLFIAIKSLAQETKEVNDESGDRYYGIVNLKYDALIDNPTIKHGPYKYYFNYNLATSGFYKLGKKDSVWQRFSTKGLVLSSKMYAENKKTGAWIFYKNDGTPDWQYDFNTDSFVNKPQNAFDYSYQSSNGEWQIGKADRDPVWLRSTYEWQSFLNRTLRYPQKAIDKNKMGKVFVEVTVDENGDAIDYTIPESIFPALDEEALRVVKLFQPEFLPAEKDGKKVKSKVQVVIQFRLERG</sequence>
<evidence type="ECO:0000256" key="4">
    <source>
        <dbReference type="ARBA" id="ARBA00022475"/>
    </source>
</evidence>
<dbReference type="Gene3D" id="2.20.110.10">
    <property type="entry name" value="Histone H3 K4-specific methyltransferase SET7/9 N-terminal domain"/>
    <property type="match status" value="1"/>
</dbReference>
<reference evidence="12 13" key="1">
    <citation type="submission" date="2016-03" db="EMBL/GenBank/DDBJ databases">
        <title>Niastella vici sp. nov., isolated from farmland soil.</title>
        <authorList>
            <person name="Chen L."/>
            <person name="Wang D."/>
            <person name="Yang S."/>
            <person name="Wang G."/>
        </authorList>
    </citation>
    <scope>NUCLEOTIDE SEQUENCE [LARGE SCALE GENOMIC DNA]</scope>
    <source>
        <strain evidence="12 13">DJ57</strain>
    </source>
</reference>
<dbReference type="SUPFAM" id="SSF74653">
    <property type="entry name" value="TolA/TonB C-terminal domain"/>
    <property type="match status" value="1"/>
</dbReference>
<dbReference type="OrthoDB" id="9814002at2"/>
<evidence type="ECO:0000313" key="13">
    <source>
        <dbReference type="Proteomes" id="UP000192796"/>
    </source>
</evidence>
<organism evidence="12 13">
    <name type="scientific">Niastella vici</name>
    <dbReference type="NCBI Taxonomy" id="1703345"/>
    <lineage>
        <taxon>Bacteria</taxon>
        <taxon>Pseudomonadati</taxon>
        <taxon>Bacteroidota</taxon>
        <taxon>Chitinophagia</taxon>
        <taxon>Chitinophagales</taxon>
        <taxon>Chitinophagaceae</taxon>
        <taxon>Niastella</taxon>
    </lineage>
</organism>
<dbReference type="GO" id="GO:0031992">
    <property type="term" value="F:energy transducer activity"/>
    <property type="evidence" value="ECO:0007669"/>
    <property type="project" value="TreeGrafter"/>
</dbReference>
<evidence type="ECO:0000256" key="8">
    <source>
        <dbReference type="ARBA" id="ARBA00022989"/>
    </source>
</evidence>
<evidence type="ECO:0000256" key="1">
    <source>
        <dbReference type="ARBA" id="ARBA00004383"/>
    </source>
</evidence>
<evidence type="ECO:0000256" key="10">
    <source>
        <dbReference type="SAM" id="SignalP"/>
    </source>
</evidence>
<dbReference type="GO" id="GO:0098797">
    <property type="term" value="C:plasma membrane protein complex"/>
    <property type="evidence" value="ECO:0007669"/>
    <property type="project" value="TreeGrafter"/>
</dbReference>
<dbReference type="PROSITE" id="PS52015">
    <property type="entry name" value="TONB_CTD"/>
    <property type="match status" value="1"/>
</dbReference>
<gene>
    <name evidence="12" type="ORF">A3860_33965</name>
</gene>
<dbReference type="GO" id="GO:0015031">
    <property type="term" value="P:protein transport"/>
    <property type="evidence" value="ECO:0007669"/>
    <property type="project" value="UniProtKB-KW"/>
</dbReference>
<dbReference type="RefSeq" id="WP_081153353.1">
    <property type="nucleotide sequence ID" value="NZ_LVYD01000064.1"/>
</dbReference>
<dbReference type="Gene3D" id="3.30.1150.10">
    <property type="match status" value="1"/>
</dbReference>
<evidence type="ECO:0000256" key="5">
    <source>
        <dbReference type="ARBA" id="ARBA00022519"/>
    </source>
</evidence>